<feature type="transmembrane region" description="Helical" evidence="8">
    <location>
        <begin position="455"/>
        <end position="474"/>
    </location>
</feature>
<comment type="subcellular location">
    <subcellularLocation>
        <location evidence="1">Membrane</location>
        <topology evidence="1">Multi-pass membrane protein</topology>
    </subcellularLocation>
</comment>
<evidence type="ECO:0000256" key="6">
    <source>
        <dbReference type="ARBA" id="ARBA00023136"/>
    </source>
</evidence>
<evidence type="ECO:0000313" key="9">
    <source>
        <dbReference type="EMBL" id="PTN02047.1"/>
    </source>
</evidence>
<dbReference type="PROSITE" id="PS50283">
    <property type="entry name" value="NA_SOLUT_SYMP_3"/>
    <property type="match status" value="1"/>
</dbReference>
<keyword evidence="10" id="KW-1185">Reference proteome</keyword>
<dbReference type="InterPro" id="IPR038377">
    <property type="entry name" value="Na/Glc_symporter_sf"/>
</dbReference>
<feature type="transmembrane region" description="Helical" evidence="8">
    <location>
        <begin position="377"/>
        <end position="396"/>
    </location>
</feature>
<dbReference type="PANTHER" id="PTHR48086:SF7">
    <property type="entry name" value="SODIUM-SOLUTE SYMPORTER-RELATED"/>
    <property type="match status" value="1"/>
</dbReference>
<feature type="transmembrane region" description="Helical" evidence="8">
    <location>
        <begin position="34"/>
        <end position="56"/>
    </location>
</feature>
<dbReference type="InterPro" id="IPR050277">
    <property type="entry name" value="Sodium:Solute_Symporter"/>
</dbReference>
<evidence type="ECO:0000256" key="4">
    <source>
        <dbReference type="ARBA" id="ARBA00022692"/>
    </source>
</evidence>
<gene>
    <name evidence="9" type="ORF">C8N47_1416</name>
</gene>
<feature type="transmembrane region" description="Helical" evidence="8">
    <location>
        <begin position="332"/>
        <end position="356"/>
    </location>
</feature>
<dbReference type="CDD" id="cd10322">
    <property type="entry name" value="SLC5sbd"/>
    <property type="match status" value="1"/>
</dbReference>
<feature type="transmembrane region" description="Helical" evidence="8">
    <location>
        <begin position="184"/>
        <end position="204"/>
    </location>
</feature>
<organism evidence="9 10">
    <name type="scientific">Mangrovibacterium marinum</name>
    <dbReference type="NCBI Taxonomy" id="1639118"/>
    <lineage>
        <taxon>Bacteria</taxon>
        <taxon>Pseudomonadati</taxon>
        <taxon>Bacteroidota</taxon>
        <taxon>Bacteroidia</taxon>
        <taxon>Marinilabiliales</taxon>
        <taxon>Prolixibacteraceae</taxon>
        <taxon>Mangrovibacterium</taxon>
    </lineage>
</organism>
<name>A0A2T5BRV7_9BACT</name>
<comment type="caution">
    <text evidence="9">The sequence shown here is derived from an EMBL/GenBank/DDBJ whole genome shotgun (WGS) entry which is preliminary data.</text>
</comment>
<feature type="transmembrane region" description="Helical" evidence="8">
    <location>
        <begin position="285"/>
        <end position="307"/>
    </location>
</feature>
<feature type="transmembrane region" description="Helical" evidence="8">
    <location>
        <begin position="402"/>
        <end position="422"/>
    </location>
</feature>
<feature type="transmembrane region" description="Helical" evidence="8">
    <location>
        <begin position="76"/>
        <end position="98"/>
    </location>
</feature>
<protein>
    <submittedName>
        <fullName evidence="9">SSS family solute:Na+ symporter</fullName>
    </submittedName>
</protein>
<evidence type="ECO:0000256" key="7">
    <source>
        <dbReference type="RuleBase" id="RU362091"/>
    </source>
</evidence>
<evidence type="ECO:0000256" key="1">
    <source>
        <dbReference type="ARBA" id="ARBA00004141"/>
    </source>
</evidence>
<sequence>MPFISRATMSGNERQKQFYCYFCASPLVGLSNSIMKVTILIVYGLVLLIIGVLSALKIKSPSDYFVGGKRNGVFQISGSLLASILGGSAILGSVNLAIHQMWAAAWYLLAASAGLWILFPLVRKVSQYGKFTLTDMLGRFYGNTARKSASVIIPLAWTGIVAAQIIAAAKILFSLFALPYTDGVIISSAVFIIYTLIGGQISILKTDFIQAIIILAGIICSAIFLSFTAGTHTSPIAESFPFNSGFQATDLLILFLTFSTTFVVGPDIYSRVFCARDERTARRSIAVVAGILIPFAFGLTYLGVFAVDNLSTEQLSHSVVLVDLIAQFLPEWVLGLMAAALLSAVLSSADTTLLTASMMVSELFHEDIDNRRSLNTTRLFIVLIGMASMLIALQITSIIGTLLLALAFYSGAFIVPIIAALANLKVNKSLSIVAMLGGGLMALSGKILVSNYHNSWANWMIVGAFVLNFVILRIPERRKSN</sequence>
<dbReference type="Pfam" id="PF00474">
    <property type="entry name" value="SSF"/>
    <property type="match status" value="1"/>
</dbReference>
<evidence type="ECO:0000256" key="8">
    <source>
        <dbReference type="SAM" id="Phobius"/>
    </source>
</evidence>
<dbReference type="GO" id="GO:0022857">
    <property type="term" value="F:transmembrane transporter activity"/>
    <property type="evidence" value="ECO:0007669"/>
    <property type="project" value="InterPro"/>
</dbReference>
<feature type="transmembrane region" description="Helical" evidence="8">
    <location>
        <begin position="104"/>
        <end position="122"/>
    </location>
</feature>
<evidence type="ECO:0000256" key="2">
    <source>
        <dbReference type="ARBA" id="ARBA00006434"/>
    </source>
</evidence>
<feature type="transmembrane region" description="Helical" evidence="8">
    <location>
        <begin position="155"/>
        <end position="178"/>
    </location>
</feature>
<reference evidence="9 10" key="1">
    <citation type="submission" date="2018-04" db="EMBL/GenBank/DDBJ databases">
        <title>Genomic Encyclopedia of Archaeal and Bacterial Type Strains, Phase II (KMG-II): from individual species to whole genera.</title>
        <authorList>
            <person name="Goeker M."/>
        </authorList>
    </citation>
    <scope>NUCLEOTIDE SEQUENCE [LARGE SCALE GENOMIC DNA]</scope>
    <source>
        <strain evidence="9 10">DSM 28823</strain>
    </source>
</reference>
<evidence type="ECO:0000313" key="10">
    <source>
        <dbReference type="Proteomes" id="UP000243525"/>
    </source>
</evidence>
<accession>A0A2T5BRV7</accession>
<keyword evidence="6 8" id="KW-0472">Membrane</keyword>
<feature type="transmembrane region" description="Helical" evidence="8">
    <location>
        <begin position="211"/>
        <end position="231"/>
    </location>
</feature>
<feature type="transmembrane region" description="Helical" evidence="8">
    <location>
        <begin position="429"/>
        <end position="449"/>
    </location>
</feature>
<dbReference type="EMBL" id="QAAD01000041">
    <property type="protein sequence ID" value="PTN02047.1"/>
    <property type="molecule type" value="Genomic_DNA"/>
</dbReference>
<evidence type="ECO:0000256" key="5">
    <source>
        <dbReference type="ARBA" id="ARBA00022989"/>
    </source>
</evidence>
<dbReference type="PANTHER" id="PTHR48086">
    <property type="entry name" value="SODIUM/PROLINE SYMPORTER-RELATED"/>
    <property type="match status" value="1"/>
</dbReference>
<dbReference type="AlphaFoldDB" id="A0A2T5BRV7"/>
<dbReference type="InterPro" id="IPR001734">
    <property type="entry name" value="Na/solute_symporter"/>
</dbReference>
<feature type="transmembrane region" description="Helical" evidence="8">
    <location>
        <begin position="251"/>
        <end position="273"/>
    </location>
</feature>
<dbReference type="Proteomes" id="UP000243525">
    <property type="component" value="Unassembled WGS sequence"/>
</dbReference>
<keyword evidence="5 8" id="KW-1133">Transmembrane helix</keyword>
<dbReference type="Gene3D" id="1.20.1730.10">
    <property type="entry name" value="Sodium/glucose cotransporter"/>
    <property type="match status" value="1"/>
</dbReference>
<keyword evidence="3" id="KW-0813">Transport</keyword>
<comment type="similarity">
    <text evidence="2 7">Belongs to the sodium:solute symporter (SSF) (TC 2.A.21) family.</text>
</comment>
<evidence type="ECO:0000256" key="3">
    <source>
        <dbReference type="ARBA" id="ARBA00022448"/>
    </source>
</evidence>
<dbReference type="GO" id="GO:0005886">
    <property type="term" value="C:plasma membrane"/>
    <property type="evidence" value="ECO:0007669"/>
    <property type="project" value="TreeGrafter"/>
</dbReference>
<keyword evidence="4 8" id="KW-0812">Transmembrane</keyword>
<proteinExistence type="inferred from homology"/>